<reference evidence="2 3" key="1">
    <citation type="submission" date="2020-04" db="EMBL/GenBank/DDBJ databases">
        <title>MicrobeNet Type strains.</title>
        <authorList>
            <person name="Nicholson A.C."/>
        </authorList>
    </citation>
    <scope>NUCLEOTIDE SEQUENCE [LARGE SCALE GENOMIC DNA]</scope>
    <source>
        <strain evidence="2 3">DSM 44956</strain>
    </source>
</reference>
<evidence type="ECO:0000313" key="2">
    <source>
        <dbReference type="EMBL" id="NKY24818.1"/>
    </source>
</evidence>
<accession>A0A7X6R115</accession>
<dbReference type="RefSeq" id="WP_062977816.1">
    <property type="nucleotide sequence ID" value="NZ_JAAXOS010000001.1"/>
</dbReference>
<keyword evidence="3" id="KW-1185">Reference proteome</keyword>
<dbReference type="Proteomes" id="UP000540698">
    <property type="component" value="Unassembled WGS sequence"/>
</dbReference>
<evidence type="ECO:0000313" key="3">
    <source>
        <dbReference type="Proteomes" id="UP000540698"/>
    </source>
</evidence>
<evidence type="ECO:0000256" key="1">
    <source>
        <dbReference type="SAM" id="MobiDB-lite"/>
    </source>
</evidence>
<feature type="region of interest" description="Disordered" evidence="1">
    <location>
        <begin position="1"/>
        <end position="27"/>
    </location>
</feature>
<organism evidence="2 3">
    <name type="scientific">Nocardia gamkensis</name>
    <dbReference type="NCBI Taxonomy" id="352869"/>
    <lineage>
        <taxon>Bacteria</taxon>
        <taxon>Bacillati</taxon>
        <taxon>Actinomycetota</taxon>
        <taxon>Actinomycetes</taxon>
        <taxon>Mycobacteriales</taxon>
        <taxon>Nocardiaceae</taxon>
        <taxon>Nocardia</taxon>
    </lineage>
</organism>
<protein>
    <submittedName>
        <fullName evidence="2">Uncharacterized protein</fullName>
    </submittedName>
</protein>
<dbReference type="AlphaFoldDB" id="A0A7X6R115"/>
<name>A0A7X6R115_9NOCA</name>
<dbReference type="EMBL" id="JAAXOS010000001">
    <property type="protein sequence ID" value="NKY24818.1"/>
    <property type="molecule type" value="Genomic_DNA"/>
</dbReference>
<sequence>MNIGPHEKDRDIAEVSARSDRGTRRGGPDALIRMGLELALVLVDAAEAAGNLALGRFEHAATRCAQAGIPIEAVHAVLRDSVDAGLAGAVAGSPERRTPRDQVEPGVLSEFLEALNSVVARSYAN</sequence>
<proteinExistence type="predicted"/>
<gene>
    <name evidence="2" type="ORF">HGB38_00980</name>
</gene>
<comment type="caution">
    <text evidence="2">The sequence shown here is derived from an EMBL/GenBank/DDBJ whole genome shotgun (WGS) entry which is preliminary data.</text>
</comment>